<dbReference type="AlphaFoldDB" id="A0A6C0C1J0"/>
<dbReference type="SUPFAM" id="SSF50249">
    <property type="entry name" value="Nucleic acid-binding proteins"/>
    <property type="match status" value="1"/>
</dbReference>
<dbReference type="SMART" id="SM00955">
    <property type="entry name" value="RNB"/>
    <property type="match status" value="1"/>
</dbReference>
<organism evidence="2">
    <name type="scientific">viral metagenome</name>
    <dbReference type="NCBI Taxonomy" id="1070528"/>
    <lineage>
        <taxon>unclassified sequences</taxon>
        <taxon>metagenomes</taxon>
        <taxon>organismal metagenomes</taxon>
    </lineage>
</organism>
<dbReference type="InterPro" id="IPR012340">
    <property type="entry name" value="NA-bd_OB-fold"/>
</dbReference>
<name>A0A6C0C1J0_9ZZZZ</name>
<dbReference type="InterPro" id="IPR041505">
    <property type="entry name" value="Dis3_CSD2"/>
</dbReference>
<dbReference type="PANTHER" id="PTHR23355">
    <property type="entry name" value="RIBONUCLEASE"/>
    <property type="match status" value="1"/>
</dbReference>
<proteinExistence type="predicted"/>
<accession>A0A6C0C1J0</accession>
<dbReference type="GO" id="GO:0000175">
    <property type="term" value="F:3'-5'-RNA exonuclease activity"/>
    <property type="evidence" value="ECO:0007669"/>
    <property type="project" value="TreeGrafter"/>
</dbReference>
<sequence>MSFKIYVSDGKYENFEFFDAMTLGSCQIQPNINPVEQRLFNQDVFLLEGNNAKLLHSSVRNVEYIPGVLVLEGDKKYGKYKNKFLYKCIPDDRRLPFFLVPYEERKKEFNKIKYNKYIIFKFSNWVDTFPTGTIVQTLGNVTELNSFYEYNLYCKSLYASLTYFKKAAMRKLREKSSDYFIQQIQKKYNPEIRHDVCVFAIDPQGSKDFDDAFSYKELEQSTIISIYISNVSFWLDIMDLWDAFSQRISTIYLPDRKRPMLPTMLSDALCSLVKGQIRYAFTLDIEFDNETLELKSYKFLNTSIILKENFVYNSEKQLNFAPYKKLECLIKKLNKKHKYTDHITDSHDLVSYLMIFMNYISAKELVKHKRGIYRSAKYKDTFEAPEAAPQEIRKFLKMWNSFGGRYTTFDKLESHDMLDLDAYVHITSPIRRLVDLLTMLEIQDCLGLFKYNTNTKIFYDKWTNNSALEYINKTMRSIRKVQNDCSLLNICMNDEQILSKVYDGFIFDKLVRNDKLYQYMVYIPELKMSNRFTCRYDMKNLTFQKFKIYVFIDQIRLKQKIRVDIQL</sequence>
<protein>
    <recommendedName>
        <fullName evidence="1">RNB domain-containing protein</fullName>
    </recommendedName>
</protein>
<dbReference type="Pfam" id="PF17849">
    <property type="entry name" value="OB_Dis3"/>
    <property type="match status" value="1"/>
</dbReference>
<feature type="domain" description="RNB" evidence="1">
    <location>
        <begin position="193"/>
        <end position="448"/>
    </location>
</feature>
<dbReference type="GO" id="GO:0003723">
    <property type="term" value="F:RNA binding"/>
    <property type="evidence" value="ECO:0007669"/>
    <property type="project" value="InterPro"/>
</dbReference>
<dbReference type="EMBL" id="MN739317">
    <property type="protein sequence ID" value="QHS98487.1"/>
    <property type="molecule type" value="Genomic_DNA"/>
</dbReference>
<dbReference type="Pfam" id="PF00773">
    <property type="entry name" value="RNB"/>
    <property type="match status" value="1"/>
</dbReference>
<dbReference type="InterPro" id="IPR050180">
    <property type="entry name" value="RNR_Ribonuclease"/>
</dbReference>
<dbReference type="GO" id="GO:0006402">
    <property type="term" value="P:mRNA catabolic process"/>
    <property type="evidence" value="ECO:0007669"/>
    <property type="project" value="TreeGrafter"/>
</dbReference>
<reference evidence="2" key="1">
    <citation type="journal article" date="2020" name="Nature">
        <title>Giant virus diversity and host interactions through global metagenomics.</title>
        <authorList>
            <person name="Schulz F."/>
            <person name="Roux S."/>
            <person name="Paez-Espino D."/>
            <person name="Jungbluth S."/>
            <person name="Walsh D.A."/>
            <person name="Denef V.J."/>
            <person name="McMahon K.D."/>
            <person name="Konstantinidis K.T."/>
            <person name="Eloe-Fadrosh E.A."/>
            <person name="Kyrpides N.C."/>
            <person name="Woyke T."/>
        </authorList>
    </citation>
    <scope>NUCLEOTIDE SEQUENCE</scope>
    <source>
        <strain evidence="2">GVMAG-M-3300020185-18</strain>
    </source>
</reference>
<dbReference type="InterPro" id="IPR001900">
    <property type="entry name" value="RNase_II/R"/>
</dbReference>
<dbReference type="PANTHER" id="PTHR23355:SF9">
    <property type="entry name" value="DIS3-LIKE EXONUCLEASE 2"/>
    <property type="match status" value="1"/>
</dbReference>
<evidence type="ECO:0000259" key="1">
    <source>
        <dbReference type="SMART" id="SM00955"/>
    </source>
</evidence>
<evidence type="ECO:0000313" key="2">
    <source>
        <dbReference type="EMBL" id="QHS98487.1"/>
    </source>
</evidence>